<proteinExistence type="predicted"/>
<dbReference type="Proteomes" id="UP000814033">
    <property type="component" value="Unassembled WGS sequence"/>
</dbReference>
<protein>
    <submittedName>
        <fullName evidence="1">YVTN repeat-like/Quino protein amine dehydrogenase</fullName>
    </submittedName>
</protein>
<reference evidence="1" key="1">
    <citation type="submission" date="2021-02" db="EMBL/GenBank/DDBJ databases">
        <authorList>
            <consortium name="DOE Joint Genome Institute"/>
            <person name="Ahrendt S."/>
            <person name="Looney B.P."/>
            <person name="Miyauchi S."/>
            <person name="Morin E."/>
            <person name="Drula E."/>
            <person name="Courty P.E."/>
            <person name="Chicoki N."/>
            <person name="Fauchery L."/>
            <person name="Kohler A."/>
            <person name="Kuo A."/>
            <person name="Labutti K."/>
            <person name="Pangilinan J."/>
            <person name="Lipzen A."/>
            <person name="Riley R."/>
            <person name="Andreopoulos W."/>
            <person name="He G."/>
            <person name="Johnson J."/>
            <person name="Barry K.W."/>
            <person name="Grigoriev I.V."/>
            <person name="Nagy L."/>
            <person name="Hibbett D."/>
            <person name="Henrissat B."/>
            <person name="Matheny P.B."/>
            <person name="Labbe J."/>
            <person name="Martin F."/>
        </authorList>
    </citation>
    <scope>NUCLEOTIDE SEQUENCE</scope>
    <source>
        <strain evidence="1">FP105234-sp</strain>
    </source>
</reference>
<accession>A0ACB8SDD6</accession>
<evidence type="ECO:0000313" key="1">
    <source>
        <dbReference type="EMBL" id="KAI0053940.1"/>
    </source>
</evidence>
<comment type="caution">
    <text evidence="1">The sequence shown here is derived from an EMBL/GenBank/DDBJ whole genome shotgun (WGS) entry which is preliminary data.</text>
</comment>
<reference evidence="1" key="2">
    <citation type="journal article" date="2022" name="New Phytol.">
        <title>Evolutionary transition to the ectomycorrhizal habit in the genomes of a hyperdiverse lineage of mushroom-forming fungi.</title>
        <authorList>
            <person name="Looney B."/>
            <person name="Miyauchi S."/>
            <person name="Morin E."/>
            <person name="Drula E."/>
            <person name="Courty P.E."/>
            <person name="Kohler A."/>
            <person name="Kuo A."/>
            <person name="LaButti K."/>
            <person name="Pangilinan J."/>
            <person name="Lipzen A."/>
            <person name="Riley R."/>
            <person name="Andreopoulos W."/>
            <person name="He G."/>
            <person name="Johnson J."/>
            <person name="Nolan M."/>
            <person name="Tritt A."/>
            <person name="Barry K.W."/>
            <person name="Grigoriev I.V."/>
            <person name="Nagy L.G."/>
            <person name="Hibbett D."/>
            <person name="Henrissat B."/>
            <person name="Matheny P.B."/>
            <person name="Labbe J."/>
            <person name="Martin F.M."/>
        </authorList>
    </citation>
    <scope>NUCLEOTIDE SEQUENCE</scope>
    <source>
        <strain evidence="1">FP105234-sp</strain>
    </source>
</reference>
<dbReference type="EMBL" id="MU275838">
    <property type="protein sequence ID" value="KAI0053940.1"/>
    <property type="molecule type" value="Genomic_DNA"/>
</dbReference>
<name>A0ACB8SDD6_9AGAM</name>
<organism evidence="1 2">
    <name type="scientific">Auriscalpium vulgare</name>
    <dbReference type="NCBI Taxonomy" id="40419"/>
    <lineage>
        <taxon>Eukaryota</taxon>
        <taxon>Fungi</taxon>
        <taxon>Dikarya</taxon>
        <taxon>Basidiomycota</taxon>
        <taxon>Agaricomycotina</taxon>
        <taxon>Agaricomycetes</taxon>
        <taxon>Russulales</taxon>
        <taxon>Auriscalpiaceae</taxon>
        <taxon>Auriscalpium</taxon>
    </lineage>
</organism>
<gene>
    <name evidence="1" type="ORF">FA95DRAFT_1529735</name>
</gene>
<keyword evidence="2" id="KW-1185">Reference proteome</keyword>
<sequence length="882" mass="96427">MSAHQRPSLLLAPSINTTTVVTTTTTTTTYAPIPLPSLPPPPAPKDTQKYPLLNAELPPSLRQFPLVFPNGARATFATSEDGSDAIQEGEYVGGKGWHMVKPDEAAGPSKPVGLVEAVERYGRKRSYSVEGMMEGVETAMEVGKHTPPPRKKAKAAPPLPKLSTVSAAAPPSPLPSPHGSPPPQNIWPSAPPSGASSPQPQLPIQPDAALASLMSLPSLVSHFASLPAALQSHVLITLLRHSPLPVLRTLHSVLTPTLARDFLTLLPPELVSHILSFLPFECIARASRVSKSWRNIIDQDPILWRDLLRSERLWFGWDSERAFAEALVRRRRRINFPSPSSLPLSNPYKVLFKSRFLTRNRWITNHEPKHLAFPAHGRSVVTCLLLSRGRIISASDDHSIHVYSPVTGQLLRSLGGHEGGVWALAATKDTLVSGSTDRTVRIWDLSTGRCTHIFGGHTSTVRCLAIVKPEWVNVEGDNGVVRKEKWPKRPVIVTGSRDHSLRVWTLPRPGEPEYRCYGADETDIDPADEDVDDNPYHKLHLEGHDHAVRALAARGRTLVSGSYDSTVRVWDIITGACKWVLVGHTQKVYSVVLDSVRNQACSGSMDGTVRVWNLQTGECQHTLTGHTSLVGLLGLSPSHLVSAAADSTLRIWDPDSGEVRHMLAAHVGAITCFQHDEFKVLSGSDGTLKMWDVRDGTIVRDLLTNIIGVWQVVFEGRWCVAASNRPDATVLDVWDFGNGEEDEDWVGEPAGGIYDEDMTEDEDEDEEMEQADADAMDQDLDLDPSDGDGDLADEGVPFADAIDDDSYVEQETEWPQLQEPVAAGSSHRTSSVGRPSRQAASSNVKGRNVGPSSSTAGRLRALPINDETPTRPRMRPVGGRRR</sequence>
<evidence type="ECO:0000313" key="2">
    <source>
        <dbReference type="Proteomes" id="UP000814033"/>
    </source>
</evidence>